<proteinExistence type="predicted"/>
<organism evidence="2 3">
    <name type="scientific">Botrytis fragariae</name>
    <dbReference type="NCBI Taxonomy" id="1964551"/>
    <lineage>
        <taxon>Eukaryota</taxon>
        <taxon>Fungi</taxon>
        <taxon>Dikarya</taxon>
        <taxon>Ascomycota</taxon>
        <taxon>Pezizomycotina</taxon>
        <taxon>Leotiomycetes</taxon>
        <taxon>Helotiales</taxon>
        <taxon>Sclerotiniaceae</taxon>
        <taxon>Botrytis</taxon>
    </lineage>
</organism>
<name>A0A8H6EGB0_9HELO</name>
<dbReference type="RefSeq" id="XP_037189817.1">
    <property type="nucleotide sequence ID" value="XM_037339767.1"/>
</dbReference>
<dbReference type="GeneID" id="59263459"/>
<dbReference type="EMBL" id="JABFCT010000013">
    <property type="protein sequence ID" value="KAF5870870.1"/>
    <property type="molecule type" value="Genomic_DNA"/>
</dbReference>
<reference evidence="2 3" key="1">
    <citation type="journal article" date="2020" name="Phytopathology">
        <title>A high-quality genome resource of Botrytis fragariae, a new and rapidly spreading fungal pathogen causing strawberry gray mold in the U.S.A.</title>
        <authorList>
            <person name="Wu Y."/>
            <person name="Saski C.A."/>
            <person name="Schnabel G."/>
            <person name="Xiao S."/>
            <person name="Hu M."/>
        </authorList>
    </citation>
    <scope>NUCLEOTIDE SEQUENCE [LARGE SCALE GENOMIC DNA]</scope>
    <source>
        <strain evidence="2 3">BVB16</strain>
    </source>
</reference>
<dbReference type="Proteomes" id="UP000531561">
    <property type="component" value="Unassembled WGS sequence"/>
</dbReference>
<gene>
    <name evidence="2" type="ORF">Bfra_009425</name>
</gene>
<comment type="caution">
    <text evidence="2">The sequence shown here is derived from an EMBL/GenBank/DDBJ whole genome shotgun (WGS) entry which is preliminary data.</text>
</comment>
<sequence length="73" mass="7970">MTGLQTNKPTSLTKLNSSPGIHSPTSSGQFIPKIKYEGRVMPPVVLALQILRFQHVGLSFLCTPSTTMRLSTQ</sequence>
<dbReference type="AlphaFoldDB" id="A0A8H6EGB0"/>
<protein>
    <submittedName>
        <fullName evidence="2">Uncharacterized protein</fullName>
    </submittedName>
</protein>
<feature type="region of interest" description="Disordered" evidence="1">
    <location>
        <begin position="1"/>
        <end position="28"/>
    </location>
</feature>
<accession>A0A8H6EGB0</accession>
<evidence type="ECO:0000256" key="1">
    <source>
        <dbReference type="SAM" id="MobiDB-lite"/>
    </source>
</evidence>
<keyword evidence="3" id="KW-1185">Reference proteome</keyword>
<evidence type="ECO:0000313" key="2">
    <source>
        <dbReference type="EMBL" id="KAF5870870.1"/>
    </source>
</evidence>
<evidence type="ECO:0000313" key="3">
    <source>
        <dbReference type="Proteomes" id="UP000531561"/>
    </source>
</evidence>